<dbReference type="Proteomes" id="UP000230553">
    <property type="component" value="Unassembled WGS sequence"/>
</dbReference>
<dbReference type="AlphaFoldDB" id="A0A2M7TFI9"/>
<proteinExistence type="predicted"/>
<dbReference type="EMBL" id="PFNM01000041">
    <property type="protein sequence ID" value="PIZ44622.1"/>
    <property type="molecule type" value="Genomic_DNA"/>
</dbReference>
<organism evidence="1 2">
    <name type="scientific">Candidatus Wolfebacteria bacterium CG_4_10_14_0_2_um_filter_39_18</name>
    <dbReference type="NCBI Taxonomy" id="1975061"/>
    <lineage>
        <taxon>Bacteria</taxon>
        <taxon>Candidatus Wolfeibacteriota</taxon>
    </lineage>
</organism>
<evidence type="ECO:0000313" key="2">
    <source>
        <dbReference type="Proteomes" id="UP000230553"/>
    </source>
</evidence>
<reference evidence="2" key="1">
    <citation type="submission" date="2017-09" db="EMBL/GenBank/DDBJ databases">
        <title>Depth-based differentiation of microbial function through sediment-hosted aquifers and enrichment of novel symbionts in the deep terrestrial subsurface.</title>
        <authorList>
            <person name="Probst A.J."/>
            <person name="Ladd B."/>
            <person name="Jarett J.K."/>
            <person name="Geller-Mcgrath D.E."/>
            <person name="Sieber C.M.K."/>
            <person name="Emerson J.B."/>
            <person name="Anantharaman K."/>
            <person name="Thomas B.C."/>
            <person name="Malmstrom R."/>
            <person name="Stieglmeier M."/>
            <person name="Klingl A."/>
            <person name="Woyke T."/>
            <person name="Ryan C.M."/>
            <person name="Banfield J.F."/>
        </authorList>
    </citation>
    <scope>NUCLEOTIDE SEQUENCE [LARGE SCALE GENOMIC DNA]</scope>
</reference>
<protein>
    <submittedName>
        <fullName evidence="1">Uncharacterized protein</fullName>
    </submittedName>
</protein>
<feature type="non-terminal residue" evidence="1">
    <location>
        <position position="183"/>
    </location>
</feature>
<name>A0A2M7TFI9_9BACT</name>
<comment type="caution">
    <text evidence="1">The sequence shown here is derived from an EMBL/GenBank/DDBJ whole genome shotgun (WGS) entry which is preliminary data.</text>
</comment>
<evidence type="ECO:0000313" key="1">
    <source>
        <dbReference type="EMBL" id="PIZ44622.1"/>
    </source>
</evidence>
<accession>A0A2M7TFI9</accession>
<gene>
    <name evidence="1" type="ORF">COY31_02140</name>
</gene>
<sequence>MYQAISQVEFFIPATTTMFRLLLFKLIKTMPKDIPALAIHQATKEEHLLCQTAMLFGIFPAMSGSMFKEASIMLATLLRQWLCLLVLTPLPDGAGVNTVIPPLLMYQVGQRMLSAIVSVLQIPAGIPLRAWARFILTKTEQAKAQPYSFAAAVGAVARVRARSHCAWIGTRAVRAAMSVSAVP</sequence>